<comment type="caution">
    <text evidence="8">The sequence shown here is derived from an EMBL/GenBank/DDBJ whole genome shotgun (WGS) entry which is preliminary data.</text>
</comment>
<protein>
    <submittedName>
        <fullName evidence="8">Helicase SKI2W</fullName>
    </submittedName>
</protein>
<keyword evidence="9" id="KW-1185">Reference proteome</keyword>
<dbReference type="FunFam" id="3.40.50.300:FF:000354">
    <property type="entry name" value="ATP-dependent RNA helicase SKI2"/>
    <property type="match status" value="1"/>
</dbReference>
<name>A0A9P6H4D6_9MICR</name>
<dbReference type="GO" id="GO:0070478">
    <property type="term" value="P:nuclear-transcribed mRNA catabolic process, 3'-5' exonucleolytic nonsense-mediated decay"/>
    <property type="evidence" value="ECO:0007669"/>
    <property type="project" value="TreeGrafter"/>
</dbReference>
<dbReference type="PANTHER" id="PTHR12131:SF1">
    <property type="entry name" value="ATP-DEPENDENT RNA HELICASE SUPV3L1, MITOCHONDRIAL-RELATED"/>
    <property type="match status" value="1"/>
</dbReference>
<dbReference type="GO" id="GO:0016787">
    <property type="term" value="F:hydrolase activity"/>
    <property type="evidence" value="ECO:0007669"/>
    <property type="project" value="UniProtKB-KW"/>
</dbReference>
<evidence type="ECO:0000313" key="9">
    <source>
        <dbReference type="Proteomes" id="UP000740883"/>
    </source>
</evidence>
<dbReference type="GO" id="GO:0055087">
    <property type="term" value="C:Ski complex"/>
    <property type="evidence" value="ECO:0007669"/>
    <property type="project" value="TreeGrafter"/>
</dbReference>
<dbReference type="SMART" id="SM01142">
    <property type="entry name" value="DSHCT"/>
    <property type="match status" value="1"/>
</dbReference>
<dbReference type="PROSITE" id="PS51192">
    <property type="entry name" value="HELICASE_ATP_BIND_1"/>
    <property type="match status" value="1"/>
</dbReference>
<evidence type="ECO:0000256" key="4">
    <source>
        <dbReference type="ARBA" id="ARBA00022806"/>
    </source>
</evidence>
<evidence type="ECO:0000256" key="2">
    <source>
        <dbReference type="ARBA" id="ARBA00022741"/>
    </source>
</evidence>
<dbReference type="InterPro" id="IPR016438">
    <property type="entry name" value="SKI2-like"/>
</dbReference>
<dbReference type="SMART" id="SM00487">
    <property type="entry name" value="DEXDc"/>
    <property type="match status" value="1"/>
</dbReference>
<dbReference type="PIRSF" id="PIRSF005198">
    <property type="entry name" value="Antiviral_helicase_SKI2"/>
    <property type="match status" value="1"/>
</dbReference>
<keyword evidence="5" id="KW-0067">ATP-binding</keyword>
<dbReference type="InterPro" id="IPR011545">
    <property type="entry name" value="DEAD/DEAH_box_helicase_dom"/>
</dbReference>
<evidence type="ECO:0000259" key="7">
    <source>
        <dbReference type="PROSITE" id="PS51194"/>
    </source>
</evidence>
<dbReference type="AlphaFoldDB" id="A0A9P6H4D6"/>
<organism evidence="8 9">
    <name type="scientific">Nosema granulosis</name>
    <dbReference type="NCBI Taxonomy" id="83296"/>
    <lineage>
        <taxon>Eukaryota</taxon>
        <taxon>Fungi</taxon>
        <taxon>Fungi incertae sedis</taxon>
        <taxon>Microsporidia</taxon>
        <taxon>Nosematidae</taxon>
        <taxon>Nosema</taxon>
    </lineage>
</organism>
<keyword evidence="3" id="KW-0378">Hydrolase</keyword>
<dbReference type="Proteomes" id="UP000740883">
    <property type="component" value="Unassembled WGS sequence"/>
</dbReference>
<evidence type="ECO:0000256" key="5">
    <source>
        <dbReference type="ARBA" id="ARBA00022840"/>
    </source>
</evidence>
<evidence type="ECO:0000256" key="1">
    <source>
        <dbReference type="ARBA" id="ARBA00010140"/>
    </source>
</evidence>
<dbReference type="InterPro" id="IPR014001">
    <property type="entry name" value="Helicase_ATP-bd"/>
</dbReference>
<dbReference type="InterPro" id="IPR050699">
    <property type="entry name" value="RNA-DNA_Helicase"/>
</dbReference>
<dbReference type="Gene3D" id="1.10.3380.30">
    <property type="match status" value="1"/>
</dbReference>
<dbReference type="OrthoDB" id="64767at2759"/>
<dbReference type="GO" id="GO:0005524">
    <property type="term" value="F:ATP binding"/>
    <property type="evidence" value="ECO:0007669"/>
    <property type="project" value="UniProtKB-KW"/>
</dbReference>
<accession>A0A9P6H4D6</accession>
<dbReference type="Pfam" id="PF08148">
    <property type="entry name" value="DSHCT"/>
    <property type="match status" value="1"/>
</dbReference>
<comment type="similarity">
    <text evidence="1">Belongs to the helicase family. SKI2 subfamily.</text>
</comment>
<dbReference type="Gene3D" id="3.40.50.300">
    <property type="entry name" value="P-loop containing nucleotide triphosphate hydrolases"/>
    <property type="match status" value="2"/>
</dbReference>
<dbReference type="InterPro" id="IPR012961">
    <property type="entry name" value="Ski2/MTR4_C"/>
</dbReference>
<evidence type="ECO:0000256" key="3">
    <source>
        <dbReference type="ARBA" id="ARBA00022801"/>
    </source>
</evidence>
<dbReference type="Pfam" id="PF00271">
    <property type="entry name" value="Helicase_C"/>
    <property type="match status" value="1"/>
</dbReference>
<keyword evidence="4 8" id="KW-0347">Helicase</keyword>
<dbReference type="EMBL" id="SBJO01000001">
    <property type="protein sequence ID" value="KAF9765079.1"/>
    <property type="molecule type" value="Genomic_DNA"/>
</dbReference>
<sequence>MENNKTQQEIPYSVVVNKDWMPKDYDSYVNESILNIDFKPDTFQKQAFYFLSRSESVFVSAHTSSGKTLVAEYAIALAELSSSRTIYTSPIKALSNQKFYDFKQKFEDVGIITGDVQVNSTAKCLIMTTEILRNLIYKNNDLLHNTKYIIFDEVHYINDQDRGVVWEECIIMIPKHITLILLSATIPNSKEFSDWVGRTRNKCIYIISTDKRPVPLEHLIYLDREVYTLREQKKPNLPVSKYNNRQNKNSNFKHNILPYSKRSTPVGRFKIIDLANFVVRRKLTPTIFFCFSKKRCDSLVDSLSTLDLTTLPEKKQINEFLTQAINQLPQGDRSLPQILKMKNNARLGMAVHHGALLPFVKECVEILFSLNLIKLLIATETFAMGVNMPAKSVVFLSLSKIDGEAFRYLTTGEYTQMSGRAGRRGMDKVGTVLIADDKNPPINIVQKVIEGTPLKLYSQFKLSFSLILTALRSNIKIEEIMRKSYKEHSKQKNEGKDLRRLITLEDNNKRIDCEDLYQYIEIVQEISFVNELMLKKHKSIKAGDKLLLKNNTLVEVVEFKDDKLKIKEVQIDSSNIELEIENLSIVQRDLKLPHTVIIGTMSGEIQIPQIFCVLEEGKPAFSYKIEDIDDFLQTKRLKSLYQNLLKCKCLTCPEFVSHYKLAIKQKKLEDEAQSIRLKYSIDNLGMIDEYNNRILFLQKNNFYDSFITLKGRVAAEIRTVNEVLATEMIFDNEFKYFSAPAIVALFSSMINEDESEEFPFCDELKKGVERMIFHADKLTRDIENLHIPPFTPLNFTLIQAVYDWCNGELLQTIVNNYHVSEGSFVRLILRLDECCREMVTASILIEDEELEKKFTEASSLLKREIVFLPSLYL</sequence>
<dbReference type="InterPro" id="IPR001650">
    <property type="entry name" value="Helicase_C-like"/>
</dbReference>
<dbReference type="SUPFAM" id="SSF52540">
    <property type="entry name" value="P-loop containing nucleoside triphosphate hydrolases"/>
    <property type="match status" value="1"/>
</dbReference>
<gene>
    <name evidence="8" type="primary">SKIV2L</name>
    <name evidence="8" type="ORF">NGRA_0003</name>
</gene>
<dbReference type="Pfam" id="PF00270">
    <property type="entry name" value="DEAD"/>
    <property type="match status" value="1"/>
</dbReference>
<keyword evidence="2" id="KW-0547">Nucleotide-binding</keyword>
<dbReference type="InterPro" id="IPR027417">
    <property type="entry name" value="P-loop_NTPase"/>
</dbReference>
<dbReference type="GO" id="GO:0003723">
    <property type="term" value="F:RNA binding"/>
    <property type="evidence" value="ECO:0007669"/>
    <property type="project" value="InterPro"/>
</dbReference>
<evidence type="ECO:0000259" key="6">
    <source>
        <dbReference type="PROSITE" id="PS51192"/>
    </source>
</evidence>
<dbReference type="GO" id="GO:0003724">
    <property type="term" value="F:RNA helicase activity"/>
    <property type="evidence" value="ECO:0007669"/>
    <property type="project" value="InterPro"/>
</dbReference>
<dbReference type="CDD" id="cd18795">
    <property type="entry name" value="SF2_C_Ski2"/>
    <property type="match status" value="1"/>
</dbReference>
<dbReference type="PANTHER" id="PTHR12131">
    <property type="entry name" value="ATP-DEPENDENT RNA AND DNA HELICASE"/>
    <property type="match status" value="1"/>
</dbReference>
<reference evidence="8 9" key="1">
    <citation type="journal article" date="2020" name="Genome Biol. Evol.">
        <title>Comparative genomics of strictly vertically transmitted, feminizing microsporidia endosymbionts of amphipod crustaceans.</title>
        <authorList>
            <person name="Cormier A."/>
            <person name="Chebbi M.A."/>
            <person name="Giraud I."/>
            <person name="Wattier R."/>
            <person name="Teixeira M."/>
            <person name="Gilbert C."/>
            <person name="Rigaud T."/>
            <person name="Cordaux R."/>
        </authorList>
    </citation>
    <scope>NUCLEOTIDE SEQUENCE [LARGE SCALE GENOMIC DNA]</scope>
    <source>
        <strain evidence="8 9">Ou3-Ou53</strain>
    </source>
</reference>
<proteinExistence type="inferred from homology"/>
<feature type="domain" description="Helicase ATP-binding" evidence="6">
    <location>
        <begin position="48"/>
        <end position="204"/>
    </location>
</feature>
<evidence type="ECO:0000313" key="8">
    <source>
        <dbReference type="EMBL" id="KAF9765079.1"/>
    </source>
</evidence>
<feature type="domain" description="Helicase C-terminal" evidence="7">
    <location>
        <begin position="270"/>
        <end position="468"/>
    </location>
</feature>
<dbReference type="SMART" id="SM00490">
    <property type="entry name" value="HELICc"/>
    <property type="match status" value="1"/>
</dbReference>
<dbReference type="PROSITE" id="PS51194">
    <property type="entry name" value="HELICASE_CTER"/>
    <property type="match status" value="1"/>
</dbReference>